<keyword evidence="1" id="KW-0812">Transmembrane</keyword>
<evidence type="ECO:0000313" key="3">
    <source>
        <dbReference type="Proteomes" id="UP000564644"/>
    </source>
</evidence>
<dbReference type="Proteomes" id="UP000564644">
    <property type="component" value="Unassembled WGS sequence"/>
</dbReference>
<feature type="transmembrane region" description="Helical" evidence="1">
    <location>
        <begin position="153"/>
        <end position="171"/>
    </location>
</feature>
<comment type="caution">
    <text evidence="2">The sequence shown here is derived from an EMBL/GenBank/DDBJ whole genome shotgun (WGS) entry which is preliminary data.</text>
</comment>
<sequence length="189" mass="21626">MYEFYEWIRDHRHNPLTWAALVPLIIIIADKLGREFITDQFKKLLHVQGKADFKEYIANQKRIERKVDQIAYYLGVPEWNVEETVYTENTAKNSSILSRLGRLNALYARKSTMQRRRTMNNTSINYVTLVVALLGAAKIILESFGITVITDDVIDQASNAVAGIVTLLGVIMSHRKKENIKDVTIQSEA</sequence>
<evidence type="ECO:0000313" key="2">
    <source>
        <dbReference type="EMBL" id="MBB6731879.1"/>
    </source>
</evidence>
<dbReference type="EMBL" id="JACJVO010000016">
    <property type="protein sequence ID" value="MBB6731879.1"/>
    <property type="molecule type" value="Genomic_DNA"/>
</dbReference>
<protein>
    <recommendedName>
        <fullName evidence="4">Holin</fullName>
    </recommendedName>
</protein>
<gene>
    <name evidence="2" type="ORF">H7C18_13240</name>
</gene>
<feature type="transmembrane region" description="Helical" evidence="1">
    <location>
        <begin position="123"/>
        <end position="141"/>
    </location>
</feature>
<keyword evidence="3" id="KW-1185">Reference proteome</keyword>
<evidence type="ECO:0008006" key="4">
    <source>
        <dbReference type="Google" id="ProtNLM"/>
    </source>
</evidence>
<reference evidence="2 3" key="1">
    <citation type="submission" date="2020-08" db="EMBL/GenBank/DDBJ databases">
        <title>Cohnella phylogeny.</title>
        <authorList>
            <person name="Dunlap C."/>
        </authorList>
    </citation>
    <scope>NUCLEOTIDE SEQUENCE [LARGE SCALE GENOMIC DNA]</scope>
    <source>
        <strain evidence="2 3">CBP 2801</strain>
    </source>
</reference>
<proteinExistence type="predicted"/>
<organism evidence="2 3">
    <name type="scientific">Cohnella zeiphila</name>
    <dbReference type="NCBI Taxonomy" id="2761120"/>
    <lineage>
        <taxon>Bacteria</taxon>
        <taxon>Bacillati</taxon>
        <taxon>Bacillota</taxon>
        <taxon>Bacilli</taxon>
        <taxon>Bacillales</taxon>
        <taxon>Paenibacillaceae</taxon>
        <taxon>Cohnella</taxon>
    </lineage>
</organism>
<accession>A0A7X0SN03</accession>
<dbReference type="RefSeq" id="WP_185129552.1">
    <property type="nucleotide sequence ID" value="NZ_JACJVO010000016.1"/>
</dbReference>
<evidence type="ECO:0000256" key="1">
    <source>
        <dbReference type="SAM" id="Phobius"/>
    </source>
</evidence>
<dbReference type="AlphaFoldDB" id="A0A7X0SN03"/>
<name>A0A7X0SN03_9BACL</name>
<keyword evidence="1" id="KW-1133">Transmembrane helix</keyword>
<keyword evidence="1" id="KW-0472">Membrane</keyword>